<proteinExistence type="predicted"/>
<reference evidence="1" key="2">
    <citation type="journal article" date="2015" name="Fish Shellfish Immunol.">
        <title>Early steps in the European eel (Anguilla anguilla)-Vibrio vulnificus interaction in the gills: Role of the RtxA13 toxin.</title>
        <authorList>
            <person name="Callol A."/>
            <person name="Pajuelo D."/>
            <person name="Ebbesson L."/>
            <person name="Teles M."/>
            <person name="MacKenzie S."/>
            <person name="Amaro C."/>
        </authorList>
    </citation>
    <scope>NUCLEOTIDE SEQUENCE</scope>
</reference>
<evidence type="ECO:0000313" key="1">
    <source>
        <dbReference type="EMBL" id="JAH44805.1"/>
    </source>
</evidence>
<dbReference type="AlphaFoldDB" id="A0A0E9SVZ3"/>
<name>A0A0E9SVZ3_ANGAN</name>
<dbReference type="EMBL" id="GBXM01063772">
    <property type="protein sequence ID" value="JAH44805.1"/>
    <property type="molecule type" value="Transcribed_RNA"/>
</dbReference>
<reference evidence="1" key="1">
    <citation type="submission" date="2014-11" db="EMBL/GenBank/DDBJ databases">
        <authorList>
            <person name="Amaro Gonzalez C."/>
        </authorList>
    </citation>
    <scope>NUCLEOTIDE SEQUENCE</scope>
</reference>
<organism evidence="1">
    <name type="scientific">Anguilla anguilla</name>
    <name type="common">European freshwater eel</name>
    <name type="synonym">Muraena anguilla</name>
    <dbReference type="NCBI Taxonomy" id="7936"/>
    <lineage>
        <taxon>Eukaryota</taxon>
        <taxon>Metazoa</taxon>
        <taxon>Chordata</taxon>
        <taxon>Craniata</taxon>
        <taxon>Vertebrata</taxon>
        <taxon>Euteleostomi</taxon>
        <taxon>Actinopterygii</taxon>
        <taxon>Neopterygii</taxon>
        <taxon>Teleostei</taxon>
        <taxon>Anguilliformes</taxon>
        <taxon>Anguillidae</taxon>
        <taxon>Anguilla</taxon>
    </lineage>
</organism>
<accession>A0A0E9SVZ3</accession>
<sequence>MMSCSLRKMKPFSEVEYLKNGCVCMFHSTAEFNYYFTF</sequence>
<protein>
    <submittedName>
        <fullName evidence="1">Uncharacterized protein</fullName>
    </submittedName>
</protein>